<dbReference type="SUPFAM" id="SSF52540">
    <property type="entry name" value="P-loop containing nucleoside triphosphate hydrolases"/>
    <property type="match status" value="1"/>
</dbReference>
<dbReference type="GO" id="GO:0005737">
    <property type="term" value="C:cytoplasm"/>
    <property type="evidence" value="ECO:0007669"/>
    <property type="project" value="TreeGrafter"/>
</dbReference>
<evidence type="ECO:0000313" key="4">
    <source>
        <dbReference type="EMBL" id="HDL89559.1"/>
    </source>
</evidence>
<dbReference type="InterPro" id="IPR023192">
    <property type="entry name" value="TGS-like_dom_sf"/>
</dbReference>
<reference evidence="4" key="1">
    <citation type="journal article" date="2020" name="mSystems">
        <title>Genome- and Community-Level Interaction Insights into Carbon Utilization and Element Cycling Functions of Hydrothermarchaeota in Hydrothermal Sediment.</title>
        <authorList>
            <person name="Zhou Z."/>
            <person name="Liu Y."/>
            <person name="Xu W."/>
            <person name="Pan J."/>
            <person name="Luo Z.H."/>
            <person name="Li M."/>
        </authorList>
    </citation>
    <scope>NUCLEOTIDE SEQUENCE [LARGE SCALE GENOMIC DNA]</scope>
    <source>
        <strain evidence="4">HyVt-19</strain>
    </source>
</reference>
<feature type="non-terminal residue" evidence="4">
    <location>
        <position position="1"/>
    </location>
</feature>
<keyword evidence="2" id="KW-0067">ATP-binding</keyword>
<dbReference type="PANTHER" id="PTHR23305:SF18">
    <property type="entry name" value="OBG-TYPE G DOMAIN-CONTAINING PROTEIN"/>
    <property type="match status" value="1"/>
</dbReference>
<dbReference type="InterPro" id="IPR012675">
    <property type="entry name" value="Beta-grasp_dom_sf"/>
</dbReference>
<dbReference type="GO" id="GO:0005524">
    <property type="term" value="F:ATP binding"/>
    <property type="evidence" value="ECO:0007669"/>
    <property type="project" value="UniProtKB-KW"/>
</dbReference>
<organism evidence="4">
    <name type="scientific">Thermodesulforhabdus norvegica</name>
    <dbReference type="NCBI Taxonomy" id="39841"/>
    <lineage>
        <taxon>Bacteria</taxon>
        <taxon>Pseudomonadati</taxon>
        <taxon>Thermodesulfobacteriota</taxon>
        <taxon>Syntrophobacteria</taxon>
        <taxon>Syntrophobacterales</taxon>
        <taxon>Thermodesulforhabdaceae</taxon>
        <taxon>Thermodesulforhabdus</taxon>
    </lineage>
</organism>
<evidence type="ECO:0000256" key="1">
    <source>
        <dbReference type="ARBA" id="ARBA00022741"/>
    </source>
</evidence>
<dbReference type="InterPro" id="IPR004095">
    <property type="entry name" value="TGS"/>
</dbReference>
<gene>
    <name evidence="4" type="primary">ychF</name>
    <name evidence="4" type="ORF">ENG14_01480</name>
</gene>
<dbReference type="Proteomes" id="UP000886355">
    <property type="component" value="Unassembled WGS sequence"/>
</dbReference>
<dbReference type="GO" id="GO:0016887">
    <property type="term" value="F:ATP hydrolysis activity"/>
    <property type="evidence" value="ECO:0007669"/>
    <property type="project" value="TreeGrafter"/>
</dbReference>
<dbReference type="Pfam" id="PF06071">
    <property type="entry name" value="YchF-GTPase_C"/>
    <property type="match status" value="1"/>
</dbReference>
<dbReference type="PANTHER" id="PTHR23305">
    <property type="entry name" value="OBG GTPASE FAMILY"/>
    <property type="match status" value="1"/>
</dbReference>
<dbReference type="Gene3D" id="3.10.20.30">
    <property type="match status" value="1"/>
</dbReference>
<name>A0A7C1ATX9_9BACT</name>
<dbReference type="Gene3D" id="3.40.50.300">
    <property type="entry name" value="P-loop containing nucleotide triphosphate hydrolases"/>
    <property type="match status" value="1"/>
</dbReference>
<keyword evidence="1" id="KW-0547">Nucleotide-binding</keyword>
<dbReference type="InterPro" id="IPR027417">
    <property type="entry name" value="P-loop_NTPase"/>
</dbReference>
<accession>A0A7C1ATX9</accession>
<dbReference type="SUPFAM" id="SSF81271">
    <property type="entry name" value="TGS-like"/>
    <property type="match status" value="1"/>
</dbReference>
<evidence type="ECO:0000259" key="3">
    <source>
        <dbReference type="PROSITE" id="PS51880"/>
    </source>
</evidence>
<dbReference type="AlphaFoldDB" id="A0A7C1ATX9"/>
<dbReference type="EMBL" id="DQZW01000072">
    <property type="protein sequence ID" value="HDL89559.1"/>
    <property type="molecule type" value="Genomic_DNA"/>
</dbReference>
<sequence length="251" mass="28428">FVMVIRNFDDPVMGPPSVEKDFRTLEDEFIITDLATVEKRLNKLAEERKKGKKTSDQELELLEQCREVLSKEEPLRNYPEIATKPELRGYTFLSGKPLLIIVNNSDDTSDLPAADFKGVVAIPVRAKLEAELSELEEEDLEVFCEDFGIKTLARDLIIKKSFEILKLVTFYTIGDEEIKAWTVQKGTTALKAAGAIHSDMEKGFIRAEVIHFDDLKTAGNYATARREGLLRLEGKEYIVKDGDILQIRFGL</sequence>
<comment type="caution">
    <text evidence="4">The sequence shown here is derived from an EMBL/GenBank/DDBJ whole genome shotgun (WGS) entry which is preliminary data.</text>
</comment>
<dbReference type="InterPro" id="IPR012676">
    <property type="entry name" value="TGS-like"/>
</dbReference>
<evidence type="ECO:0000256" key="2">
    <source>
        <dbReference type="ARBA" id="ARBA00022840"/>
    </source>
</evidence>
<protein>
    <submittedName>
        <fullName evidence="4">Redox-regulated ATPase YchF</fullName>
    </submittedName>
</protein>
<dbReference type="PROSITE" id="PS51880">
    <property type="entry name" value="TGS"/>
    <property type="match status" value="1"/>
</dbReference>
<proteinExistence type="predicted"/>
<dbReference type="FunFam" id="3.10.20.30:FF:000001">
    <property type="entry name" value="Ribosome-binding ATPase YchF"/>
    <property type="match status" value="1"/>
</dbReference>
<dbReference type="Gene3D" id="1.10.150.300">
    <property type="entry name" value="TGS-like domain"/>
    <property type="match status" value="1"/>
</dbReference>
<dbReference type="InterPro" id="IPR013029">
    <property type="entry name" value="YchF_C"/>
</dbReference>
<feature type="domain" description="TGS" evidence="3">
    <location>
        <begin position="166"/>
        <end position="249"/>
    </location>
</feature>